<dbReference type="GO" id="GO:0008168">
    <property type="term" value="F:methyltransferase activity"/>
    <property type="evidence" value="ECO:0007669"/>
    <property type="project" value="UniProtKB-KW"/>
</dbReference>
<dbReference type="SUPFAM" id="SSF53335">
    <property type="entry name" value="S-adenosyl-L-methionine-dependent methyltransferases"/>
    <property type="match status" value="1"/>
</dbReference>
<accession>A0ABV7JFX7</accession>
<evidence type="ECO:0000313" key="7">
    <source>
        <dbReference type="EMBL" id="MFC3196980.1"/>
    </source>
</evidence>
<gene>
    <name evidence="7" type="ORF">ACFOET_05065</name>
</gene>
<proteinExistence type="inferred from homology"/>
<feature type="active site" description="Nucleophile" evidence="5">
    <location>
        <position position="345"/>
    </location>
</feature>
<dbReference type="Proteomes" id="UP001595526">
    <property type="component" value="Unassembled WGS sequence"/>
</dbReference>
<feature type="binding site" evidence="5">
    <location>
        <position position="245"/>
    </location>
    <ligand>
        <name>S-adenosyl-L-methionine</name>
        <dbReference type="ChEBI" id="CHEBI:59789"/>
    </ligand>
</feature>
<evidence type="ECO:0000256" key="4">
    <source>
        <dbReference type="ARBA" id="ARBA00022884"/>
    </source>
</evidence>
<comment type="caution">
    <text evidence="5">Lacks conserved residue(s) required for the propagation of feature annotation.</text>
</comment>
<evidence type="ECO:0000256" key="3">
    <source>
        <dbReference type="ARBA" id="ARBA00022691"/>
    </source>
</evidence>
<dbReference type="Gene3D" id="3.40.50.150">
    <property type="entry name" value="Vaccinia Virus protein VP39"/>
    <property type="match status" value="1"/>
</dbReference>
<dbReference type="InterPro" id="IPR001678">
    <property type="entry name" value="MeTrfase_RsmB-F_NOP2_dom"/>
</dbReference>
<name>A0ABV7JFX7_9SPHI</name>
<evidence type="ECO:0000259" key="6">
    <source>
        <dbReference type="PROSITE" id="PS51686"/>
    </source>
</evidence>
<dbReference type="PRINTS" id="PR02008">
    <property type="entry name" value="RCMTFAMILY"/>
</dbReference>
<dbReference type="Pfam" id="PF01189">
    <property type="entry name" value="Methyltr_RsmB-F"/>
    <property type="match status" value="1"/>
</dbReference>
<keyword evidence="8" id="KW-1185">Reference proteome</keyword>
<dbReference type="GO" id="GO:0032259">
    <property type="term" value="P:methylation"/>
    <property type="evidence" value="ECO:0007669"/>
    <property type="project" value="UniProtKB-KW"/>
</dbReference>
<dbReference type="InterPro" id="IPR049560">
    <property type="entry name" value="MeTrfase_RsmB-F_NOP2_cat"/>
</dbReference>
<dbReference type="InterPro" id="IPR029063">
    <property type="entry name" value="SAM-dependent_MTases_sf"/>
</dbReference>
<dbReference type="PANTHER" id="PTHR22807">
    <property type="entry name" value="NOP2 YEAST -RELATED NOL1/NOP2/FMU SUN DOMAIN-CONTAINING"/>
    <property type="match status" value="1"/>
</dbReference>
<evidence type="ECO:0000256" key="2">
    <source>
        <dbReference type="ARBA" id="ARBA00022679"/>
    </source>
</evidence>
<feature type="binding site" evidence="5">
    <location>
        <position position="292"/>
    </location>
    <ligand>
        <name>S-adenosyl-L-methionine</name>
        <dbReference type="ChEBI" id="CHEBI:59789"/>
    </ligand>
</feature>
<dbReference type="EMBL" id="JBHRTA010000009">
    <property type="protein sequence ID" value="MFC3196980.1"/>
    <property type="molecule type" value="Genomic_DNA"/>
</dbReference>
<dbReference type="PANTHER" id="PTHR22807:SF61">
    <property type="entry name" value="NOL1_NOP2_SUN FAMILY PROTEIN _ ANTITERMINATION NUSB DOMAIN-CONTAINING PROTEIN"/>
    <property type="match status" value="1"/>
</dbReference>
<reference evidence="8" key="1">
    <citation type="journal article" date="2019" name="Int. J. Syst. Evol. Microbiol.">
        <title>The Global Catalogue of Microorganisms (GCM) 10K type strain sequencing project: providing services to taxonomists for standard genome sequencing and annotation.</title>
        <authorList>
            <consortium name="The Broad Institute Genomics Platform"/>
            <consortium name="The Broad Institute Genome Sequencing Center for Infectious Disease"/>
            <person name="Wu L."/>
            <person name="Ma J."/>
        </authorList>
    </citation>
    <scope>NUCLEOTIDE SEQUENCE [LARGE SCALE GENOMIC DNA]</scope>
    <source>
        <strain evidence="8">KCTC 52416</strain>
    </source>
</reference>
<sequence>MSVEKRIGQQIRMVERLLAEYKQMSGIPLARFLTGFHKRNRQMGSRDRREISRLVYRYFRIGHAASQSELPMRLAIADFLCDSESVVAPLLLPSVYPVKHATFEEKVALLEEHTPFRLAEVFPFYERLSMGIDTAAYTKSMFVQPDLFIRLYRMHAKAVVSVLASEGIEYELLDRCTAVLPNGTALERVDGISGKYEVQDYSSQQTGAYFNAEPGESWWDACAGAGGKSLLLLDNHPGVNLLVSDVRNSILRNLDGRFQRAGIKTYRRKIIDLTKDTTAILGSERFDGIILDAPCSGSGTWSRTPEMISSFDTGAIRRFADQQKQIAENVINHLKPGKPLVYVTCSAFAAENEQVVAYLQQGGKLKLECAEVLHGYRRRADTMYVARLIKM</sequence>
<dbReference type="InterPro" id="IPR023267">
    <property type="entry name" value="RCMT"/>
</dbReference>
<dbReference type="PROSITE" id="PS51686">
    <property type="entry name" value="SAM_MT_RSMB_NOP"/>
    <property type="match status" value="1"/>
</dbReference>
<keyword evidence="4 5" id="KW-0694">RNA-binding</keyword>
<protein>
    <submittedName>
        <fullName evidence="7">RsmB/NOP family class I SAM-dependent RNA methyltransferase</fullName>
    </submittedName>
</protein>
<evidence type="ECO:0000256" key="1">
    <source>
        <dbReference type="ARBA" id="ARBA00022603"/>
    </source>
</evidence>
<feature type="binding site" evidence="5">
    <location>
        <position position="272"/>
    </location>
    <ligand>
        <name>S-adenosyl-L-methionine</name>
        <dbReference type="ChEBI" id="CHEBI:59789"/>
    </ligand>
</feature>
<comment type="caution">
    <text evidence="7">The sequence shown here is derived from an EMBL/GenBank/DDBJ whole genome shotgun (WGS) entry which is preliminary data.</text>
</comment>
<evidence type="ECO:0000256" key="5">
    <source>
        <dbReference type="PROSITE-ProRule" id="PRU01023"/>
    </source>
</evidence>
<dbReference type="RefSeq" id="WP_379020223.1">
    <property type="nucleotide sequence ID" value="NZ_JBHRTA010000009.1"/>
</dbReference>
<evidence type="ECO:0000313" key="8">
    <source>
        <dbReference type="Proteomes" id="UP001595526"/>
    </source>
</evidence>
<keyword evidence="1 5" id="KW-0489">Methyltransferase</keyword>
<keyword evidence="3 5" id="KW-0949">S-adenosyl-L-methionine</keyword>
<keyword evidence="2 5" id="KW-0808">Transferase</keyword>
<comment type="similarity">
    <text evidence="5">Belongs to the class I-like SAM-binding methyltransferase superfamily. RsmB/NOP family.</text>
</comment>
<organism evidence="7 8">
    <name type="scientific">Parapedobacter deserti</name>
    <dbReference type="NCBI Taxonomy" id="1912957"/>
    <lineage>
        <taxon>Bacteria</taxon>
        <taxon>Pseudomonadati</taxon>
        <taxon>Bacteroidota</taxon>
        <taxon>Sphingobacteriia</taxon>
        <taxon>Sphingobacteriales</taxon>
        <taxon>Sphingobacteriaceae</taxon>
        <taxon>Parapedobacter</taxon>
    </lineage>
</organism>
<feature type="domain" description="SAM-dependent MTase RsmB/NOP-type" evidence="6">
    <location>
        <begin position="124"/>
        <end position="391"/>
    </location>
</feature>